<evidence type="ECO:0000256" key="1">
    <source>
        <dbReference type="ARBA" id="ARBA00004613"/>
    </source>
</evidence>
<keyword evidence="2" id="KW-0964">Secreted</keyword>
<evidence type="ECO:0000256" key="4">
    <source>
        <dbReference type="RuleBase" id="RU362119"/>
    </source>
</evidence>
<dbReference type="InterPro" id="IPR036907">
    <property type="entry name" value="5'-Nucleotdase_C_sf"/>
</dbReference>
<evidence type="ECO:0000259" key="5">
    <source>
        <dbReference type="Pfam" id="PF00149"/>
    </source>
</evidence>
<dbReference type="FunFam" id="3.90.780.10:FF:000004">
    <property type="entry name" value="UDP-sugar hydrolase, putative"/>
    <property type="match status" value="1"/>
</dbReference>
<accession>A0AAU7UEJ5</accession>
<keyword evidence="4" id="KW-0547">Nucleotide-binding</keyword>
<dbReference type="Pfam" id="PF02872">
    <property type="entry name" value="5_nucleotid_C"/>
    <property type="match status" value="1"/>
</dbReference>
<evidence type="ECO:0000259" key="6">
    <source>
        <dbReference type="Pfam" id="PF02872"/>
    </source>
</evidence>
<dbReference type="Pfam" id="PF00149">
    <property type="entry name" value="Metallophos"/>
    <property type="match status" value="1"/>
</dbReference>
<dbReference type="SUPFAM" id="SSF56300">
    <property type="entry name" value="Metallo-dependent phosphatases"/>
    <property type="match status" value="1"/>
</dbReference>
<dbReference type="InterPro" id="IPR041831">
    <property type="entry name" value="YhcR_MPP"/>
</dbReference>
<protein>
    <submittedName>
        <fullName evidence="7">Bifunctional metallophosphatase/5'-nucleotidase</fullName>
    </submittedName>
</protein>
<dbReference type="GO" id="GO:0008253">
    <property type="term" value="F:5'-nucleotidase activity"/>
    <property type="evidence" value="ECO:0007669"/>
    <property type="project" value="TreeGrafter"/>
</dbReference>
<name>A0AAU7UEJ5_9DEIO</name>
<proteinExistence type="inferred from homology"/>
<organism evidence="7">
    <name type="scientific">Deinococcus sonorensis KR-87</name>
    <dbReference type="NCBI Taxonomy" id="694439"/>
    <lineage>
        <taxon>Bacteria</taxon>
        <taxon>Thermotogati</taxon>
        <taxon>Deinococcota</taxon>
        <taxon>Deinococci</taxon>
        <taxon>Deinococcales</taxon>
        <taxon>Deinococcaceae</taxon>
        <taxon>Deinococcus</taxon>
    </lineage>
</organism>
<evidence type="ECO:0000256" key="3">
    <source>
        <dbReference type="ARBA" id="ARBA00022729"/>
    </source>
</evidence>
<dbReference type="PANTHER" id="PTHR11575:SF24">
    <property type="entry name" value="5'-NUCLEOTIDASE"/>
    <property type="match status" value="1"/>
</dbReference>
<dbReference type="SUPFAM" id="SSF55816">
    <property type="entry name" value="5'-nucleotidase (syn. UDP-sugar hydrolase), C-terminal domain"/>
    <property type="match status" value="1"/>
</dbReference>
<dbReference type="InterPro" id="IPR029052">
    <property type="entry name" value="Metallo-depent_PP-like"/>
</dbReference>
<dbReference type="GO" id="GO:0008768">
    <property type="term" value="F:UDP-sugar diphosphatase activity"/>
    <property type="evidence" value="ECO:0007669"/>
    <property type="project" value="TreeGrafter"/>
</dbReference>
<keyword evidence="4" id="KW-0378">Hydrolase</keyword>
<feature type="signal peptide" evidence="4">
    <location>
        <begin position="1"/>
        <end position="20"/>
    </location>
</feature>
<dbReference type="InterPro" id="IPR008334">
    <property type="entry name" value="5'-Nucleotdase_C"/>
</dbReference>
<reference evidence="7" key="1">
    <citation type="submission" date="2024-06" db="EMBL/GenBank/DDBJ databases">
        <title>Draft Genome Sequence of Deinococcus sonorensis Type Strain KR-87, a Biofilm Producing Representative of the Genus Deinococcus.</title>
        <authorList>
            <person name="Boren L.S."/>
            <person name="Grosso R.A."/>
            <person name="Hugenberg-Cox A.N."/>
            <person name="Hill J.T.E."/>
            <person name="Albert C.M."/>
            <person name="Tuohy J.M."/>
        </authorList>
    </citation>
    <scope>NUCLEOTIDE SEQUENCE</scope>
    <source>
        <strain evidence="7">KR-87</strain>
    </source>
</reference>
<dbReference type="GO" id="GO:0000166">
    <property type="term" value="F:nucleotide binding"/>
    <property type="evidence" value="ECO:0007669"/>
    <property type="project" value="UniProtKB-KW"/>
</dbReference>
<dbReference type="KEGG" id="dsc:ABOD76_11270"/>
<keyword evidence="3 4" id="KW-0732">Signal</keyword>
<dbReference type="RefSeq" id="WP_350244946.1">
    <property type="nucleotide sequence ID" value="NZ_CP158299.1"/>
</dbReference>
<comment type="similarity">
    <text evidence="4">Belongs to the 5'-nucleotidase family.</text>
</comment>
<dbReference type="InterPro" id="IPR006179">
    <property type="entry name" value="5_nucleotidase/apyrase"/>
</dbReference>
<feature type="chain" id="PRO_5043100562" evidence="4">
    <location>
        <begin position="21"/>
        <end position="568"/>
    </location>
</feature>
<dbReference type="GO" id="GO:0005576">
    <property type="term" value="C:extracellular region"/>
    <property type="evidence" value="ECO:0007669"/>
    <property type="project" value="UniProtKB-SubCell"/>
</dbReference>
<dbReference type="CDD" id="cd07412">
    <property type="entry name" value="MPP_YhcR_N"/>
    <property type="match status" value="1"/>
</dbReference>
<dbReference type="InterPro" id="IPR004843">
    <property type="entry name" value="Calcineurin-like_PHP"/>
</dbReference>
<dbReference type="Gene3D" id="3.90.780.10">
    <property type="entry name" value="5'-Nucleotidase, C-terminal domain"/>
    <property type="match status" value="1"/>
</dbReference>
<feature type="domain" description="5'-Nucleotidase C-terminal" evidence="6">
    <location>
        <begin position="365"/>
        <end position="525"/>
    </location>
</feature>
<dbReference type="AlphaFoldDB" id="A0AAU7UEJ5"/>
<gene>
    <name evidence="7" type="ORF">ABOD76_11270</name>
</gene>
<dbReference type="GO" id="GO:0009166">
    <property type="term" value="P:nucleotide catabolic process"/>
    <property type="evidence" value="ECO:0007669"/>
    <property type="project" value="InterPro"/>
</dbReference>
<dbReference type="PRINTS" id="PR01607">
    <property type="entry name" value="APYRASEFAMLY"/>
</dbReference>
<dbReference type="EMBL" id="CP158299">
    <property type="protein sequence ID" value="XBV86859.1"/>
    <property type="molecule type" value="Genomic_DNA"/>
</dbReference>
<dbReference type="PROSITE" id="PS51257">
    <property type="entry name" value="PROKAR_LIPOPROTEIN"/>
    <property type="match status" value="1"/>
</dbReference>
<evidence type="ECO:0000256" key="2">
    <source>
        <dbReference type="ARBA" id="ARBA00022525"/>
    </source>
</evidence>
<sequence length="568" mass="59752">MKKNVMLVSLVLGLSACSNLGNKPTTTDVTVLGLNDFHGNLEPTGFAGKKIPDPKDSTKTINLPTGGAAIIGGYVDSVRAKNANTLFVGAGDLIGASPVTSSLLRDEPTIIAMTKMGMKVSSLGNHEFDQGLKELLRMQNGGCDSNDTTKACKFQNPYPKSGFRYLGANVVYHDTLKPVFDPYEIETTKSGAKVAFIGAVLKGTPDIVSPEGIKGLDFLDEAASINKYIPELKAKKVDAIFVLIHQGGTSPDGYAASACTTLTGPIVDIANAIDPAVSVIISGHTHQGYNCKVGDKTVIQGDFYGHLLQRVDLKLDLVAHKVLNVTAANVIMDASADTTIPKSQDLSALVTKAKGLTDTIKLTPIAKIAAPSISKTQNAAGESALGDVIADSQLYATSDASHGSAQIAFMNPGGIRADLLPSAANNTVTFGDTYTVQPFGNTLTVMTLTGAQIKTVLEQQWQGQSNGPRILQVSKGFTYSYDLSKPDGSKVDAASIKLNGTVVNPTSGYRVVVNNFIAGGGDSFVEFKNGTNVLQQPNLADVDAFNAYLKANEPLATPAQDRIIKLGQ</sequence>
<feature type="domain" description="Calcineurin-like phosphoesterase" evidence="5">
    <location>
        <begin position="30"/>
        <end position="287"/>
    </location>
</feature>
<dbReference type="Gene3D" id="3.60.21.10">
    <property type="match status" value="1"/>
</dbReference>
<evidence type="ECO:0000313" key="7">
    <source>
        <dbReference type="EMBL" id="XBV86859.1"/>
    </source>
</evidence>
<dbReference type="GO" id="GO:0030288">
    <property type="term" value="C:outer membrane-bounded periplasmic space"/>
    <property type="evidence" value="ECO:0007669"/>
    <property type="project" value="TreeGrafter"/>
</dbReference>
<comment type="subcellular location">
    <subcellularLocation>
        <location evidence="1">Secreted</location>
    </subcellularLocation>
</comment>
<dbReference type="PANTHER" id="PTHR11575">
    <property type="entry name" value="5'-NUCLEOTIDASE-RELATED"/>
    <property type="match status" value="1"/>
</dbReference>